<dbReference type="InterPro" id="IPR048354">
    <property type="entry name" value="TOD1_MUCI70_glycTrfase_dom"/>
</dbReference>
<evidence type="ECO:0000313" key="4">
    <source>
        <dbReference type="Proteomes" id="UP000823749"/>
    </source>
</evidence>
<feature type="domain" description="TOD1/MUCI70 glycosyltransferase-like" evidence="2">
    <location>
        <begin position="145"/>
        <end position="221"/>
    </location>
</feature>
<dbReference type="EMBL" id="JACTNZ010000012">
    <property type="protein sequence ID" value="KAG5521186.1"/>
    <property type="molecule type" value="Genomic_DNA"/>
</dbReference>
<accession>A0AAV6HXP9</accession>
<comment type="caution">
    <text evidence="3">The sequence shown here is derived from an EMBL/GenBank/DDBJ whole genome shotgun (WGS) entry which is preliminary data.</text>
</comment>
<gene>
    <name evidence="3" type="ORF">RHGRI_033668</name>
</gene>
<sequence>MPILRASANSIRVKLSTRSAGFHQRFGLWKLGDVVTGFYKKILVMDVYNSVALFYLFGSFWLEGAFSCTPFFVRFFSGKMEDGISSLREAEDEFLGADASKRQKIKPHRQRKKYFNPCEVRFLDSVNNLVEPKVCANSTQFYSEYRGREEKPYGHDRFEPRFGGHQTLEEREKSFYARNQTIHCGFVEGPEGYPSTGFDFDENDKSYMSTCKVVVSSCILRKKLVTEVLVLILLSCV</sequence>
<reference evidence="3" key="1">
    <citation type="submission" date="2020-08" db="EMBL/GenBank/DDBJ databases">
        <title>Plant Genome Project.</title>
        <authorList>
            <person name="Zhang R.-G."/>
        </authorList>
    </citation>
    <scope>NUCLEOTIDE SEQUENCE</scope>
    <source>
        <strain evidence="3">WSP0</strain>
        <tissue evidence="3">Leaf</tissue>
    </source>
</reference>
<keyword evidence="4" id="KW-1185">Reference proteome</keyword>
<dbReference type="PANTHER" id="PTHR12956">
    <property type="entry name" value="ALKALINE CERAMIDASE-RELATED"/>
    <property type="match status" value="1"/>
</dbReference>
<proteinExistence type="predicted"/>
<dbReference type="AlphaFoldDB" id="A0AAV6HXP9"/>
<keyword evidence="1" id="KW-0812">Transmembrane</keyword>
<keyword evidence="1" id="KW-0472">Membrane</keyword>
<protein>
    <recommendedName>
        <fullName evidence="2">TOD1/MUCI70 glycosyltransferase-like domain-containing protein</fullName>
    </recommendedName>
</protein>
<dbReference type="Pfam" id="PF04765">
    <property type="entry name" value="TOD1_MUCI70"/>
    <property type="match status" value="1"/>
</dbReference>
<evidence type="ECO:0000256" key="1">
    <source>
        <dbReference type="SAM" id="Phobius"/>
    </source>
</evidence>
<evidence type="ECO:0000259" key="2">
    <source>
        <dbReference type="Pfam" id="PF04765"/>
    </source>
</evidence>
<dbReference type="InterPro" id="IPR006852">
    <property type="entry name" value="TOD1_MUCI70"/>
</dbReference>
<feature type="transmembrane region" description="Helical" evidence="1">
    <location>
        <begin position="52"/>
        <end position="73"/>
    </location>
</feature>
<organism evidence="3 4">
    <name type="scientific">Rhododendron griersonianum</name>
    <dbReference type="NCBI Taxonomy" id="479676"/>
    <lineage>
        <taxon>Eukaryota</taxon>
        <taxon>Viridiplantae</taxon>
        <taxon>Streptophyta</taxon>
        <taxon>Embryophyta</taxon>
        <taxon>Tracheophyta</taxon>
        <taxon>Spermatophyta</taxon>
        <taxon>Magnoliopsida</taxon>
        <taxon>eudicotyledons</taxon>
        <taxon>Gunneridae</taxon>
        <taxon>Pentapetalae</taxon>
        <taxon>asterids</taxon>
        <taxon>Ericales</taxon>
        <taxon>Ericaceae</taxon>
        <taxon>Ericoideae</taxon>
        <taxon>Rhodoreae</taxon>
        <taxon>Rhododendron</taxon>
    </lineage>
</organism>
<dbReference type="Proteomes" id="UP000823749">
    <property type="component" value="Chromosome 12"/>
</dbReference>
<dbReference type="PANTHER" id="PTHR12956:SF27">
    <property type="entry name" value="TRANSMEMBRANE PROTEIN"/>
    <property type="match status" value="1"/>
</dbReference>
<name>A0AAV6HXP9_9ERIC</name>
<evidence type="ECO:0000313" key="3">
    <source>
        <dbReference type="EMBL" id="KAG5521186.1"/>
    </source>
</evidence>
<keyword evidence="1" id="KW-1133">Transmembrane helix</keyword>